<dbReference type="EMBL" id="WHPC01000006">
    <property type="protein sequence ID" value="MPV36073.1"/>
    <property type="molecule type" value="Genomic_DNA"/>
</dbReference>
<dbReference type="GO" id="GO:0046316">
    <property type="term" value="F:gluconokinase activity"/>
    <property type="evidence" value="ECO:0007669"/>
    <property type="project" value="UniProtKB-EC"/>
</dbReference>
<keyword evidence="7 10" id="KW-0067">ATP-binding</keyword>
<dbReference type="FunFam" id="3.40.50.300:FF:000522">
    <property type="entry name" value="Gluconokinase"/>
    <property type="match status" value="1"/>
</dbReference>
<evidence type="ECO:0000256" key="4">
    <source>
        <dbReference type="ARBA" id="ARBA00022679"/>
    </source>
</evidence>
<keyword evidence="6 10" id="KW-0418">Kinase</keyword>
<dbReference type="InterPro" id="IPR027417">
    <property type="entry name" value="P-loop_NTPase"/>
</dbReference>
<evidence type="ECO:0000256" key="9">
    <source>
        <dbReference type="ARBA" id="ARBA00048090"/>
    </source>
</evidence>
<proteinExistence type="inferred from homology"/>
<evidence type="ECO:0000256" key="6">
    <source>
        <dbReference type="ARBA" id="ARBA00022777"/>
    </source>
</evidence>
<evidence type="ECO:0000256" key="7">
    <source>
        <dbReference type="ARBA" id="ARBA00022840"/>
    </source>
</evidence>
<keyword evidence="5 10" id="KW-0547">Nucleotide-binding</keyword>
<evidence type="ECO:0000256" key="3">
    <source>
        <dbReference type="ARBA" id="ARBA00012054"/>
    </source>
</evidence>
<dbReference type="NCBIfam" id="TIGR01313">
    <property type="entry name" value="therm_gnt_kin"/>
    <property type="match status" value="1"/>
</dbReference>
<evidence type="ECO:0000256" key="1">
    <source>
        <dbReference type="ARBA" id="ARBA00004761"/>
    </source>
</evidence>
<evidence type="ECO:0000313" key="11">
    <source>
        <dbReference type="EMBL" id="MPV36073.1"/>
    </source>
</evidence>
<dbReference type="PANTHER" id="PTHR43442">
    <property type="entry name" value="GLUCONOKINASE-RELATED"/>
    <property type="match status" value="1"/>
</dbReference>
<accession>A0A6N7EFW3</accession>
<comment type="caution">
    <text evidence="11">The sequence shown here is derived from an EMBL/GenBank/DDBJ whole genome shotgun (WGS) entry which is preliminary data.</text>
</comment>
<evidence type="ECO:0000256" key="8">
    <source>
        <dbReference type="ARBA" id="ARBA00023064"/>
    </source>
</evidence>
<evidence type="ECO:0000313" key="12">
    <source>
        <dbReference type="Proteomes" id="UP000437709"/>
    </source>
</evidence>
<sequence length="170" mass="18861">MTQPQHLVIMGVASSGKTTIAQLLVERLGWVYAEADQFHPQANIDKMSAGTPLEDDDRWPWLRAIRTWLDEQDQAGRNTVITCSALKRVYRDILQGDDDDVFFVHLSGSPELIADRMSKRAGHFMPTSLLPSQFSTLEPLGEDEPGISVDISGTPAEITDEIVERLGLNA</sequence>
<dbReference type="GO" id="GO:0019521">
    <property type="term" value="P:D-gluconate metabolic process"/>
    <property type="evidence" value="ECO:0007669"/>
    <property type="project" value="UniProtKB-KW"/>
</dbReference>
<evidence type="ECO:0000256" key="5">
    <source>
        <dbReference type="ARBA" id="ARBA00022741"/>
    </source>
</evidence>
<organism evidence="11 12">
    <name type="scientific">Georgenia subflava</name>
    <dbReference type="NCBI Taxonomy" id="1622177"/>
    <lineage>
        <taxon>Bacteria</taxon>
        <taxon>Bacillati</taxon>
        <taxon>Actinomycetota</taxon>
        <taxon>Actinomycetes</taxon>
        <taxon>Micrococcales</taxon>
        <taxon>Bogoriellaceae</taxon>
        <taxon>Georgenia</taxon>
    </lineage>
</organism>
<dbReference type="RefSeq" id="WP_152193760.1">
    <property type="nucleotide sequence ID" value="NZ_VUKD01000001.1"/>
</dbReference>
<keyword evidence="12" id="KW-1185">Reference proteome</keyword>
<evidence type="ECO:0000256" key="10">
    <source>
        <dbReference type="RuleBase" id="RU363066"/>
    </source>
</evidence>
<dbReference type="Proteomes" id="UP000437709">
    <property type="component" value="Unassembled WGS sequence"/>
</dbReference>
<evidence type="ECO:0000256" key="2">
    <source>
        <dbReference type="ARBA" id="ARBA00008420"/>
    </source>
</evidence>
<comment type="similarity">
    <text evidence="2 10">Belongs to the gluconokinase GntK/GntV family.</text>
</comment>
<reference evidence="11 12" key="1">
    <citation type="submission" date="2019-10" db="EMBL/GenBank/DDBJ databases">
        <title>Georgenia wutianyii sp. nov. and Georgenia yuyongxinii sp. nov. isolated from plateau pika (Ochotona curzoniae) in the Qinghai-Tibet plateau of China.</title>
        <authorList>
            <person name="Tian Z."/>
        </authorList>
    </citation>
    <scope>NUCLEOTIDE SEQUENCE [LARGE SCALE GENOMIC DNA]</scope>
    <source>
        <strain evidence="11 12">JCM 19765</strain>
    </source>
</reference>
<comment type="pathway">
    <text evidence="1">Carbohydrate acid metabolism.</text>
</comment>
<dbReference type="CDD" id="cd02021">
    <property type="entry name" value="GntK"/>
    <property type="match status" value="1"/>
</dbReference>
<keyword evidence="8" id="KW-0311">Gluconate utilization</keyword>
<dbReference type="AlphaFoldDB" id="A0A6N7EFW3"/>
<dbReference type="GO" id="GO:0005524">
    <property type="term" value="F:ATP binding"/>
    <property type="evidence" value="ECO:0007669"/>
    <property type="project" value="UniProtKB-KW"/>
</dbReference>
<dbReference type="PANTHER" id="PTHR43442:SF3">
    <property type="entry name" value="GLUCONOKINASE-RELATED"/>
    <property type="match status" value="1"/>
</dbReference>
<gene>
    <name evidence="11" type="ORF">GB881_03275</name>
</gene>
<keyword evidence="4 10" id="KW-0808">Transferase</keyword>
<dbReference type="InterPro" id="IPR006001">
    <property type="entry name" value="Therm_gnt_kin"/>
</dbReference>
<dbReference type="Gene3D" id="3.40.50.300">
    <property type="entry name" value="P-loop containing nucleotide triphosphate hydrolases"/>
    <property type="match status" value="1"/>
</dbReference>
<comment type="catalytic activity">
    <reaction evidence="9 10">
        <text>D-gluconate + ATP = 6-phospho-D-gluconate + ADP + H(+)</text>
        <dbReference type="Rhea" id="RHEA:19433"/>
        <dbReference type="ChEBI" id="CHEBI:15378"/>
        <dbReference type="ChEBI" id="CHEBI:18391"/>
        <dbReference type="ChEBI" id="CHEBI:30616"/>
        <dbReference type="ChEBI" id="CHEBI:58759"/>
        <dbReference type="ChEBI" id="CHEBI:456216"/>
        <dbReference type="EC" id="2.7.1.12"/>
    </reaction>
</comment>
<name>A0A6N7EFW3_9MICO</name>
<dbReference type="EC" id="2.7.1.12" evidence="3 10"/>
<dbReference type="OrthoDB" id="9795716at2"/>
<dbReference type="SUPFAM" id="SSF52540">
    <property type="entry name" value="P-loop containing nucleoside triphosphate hydrolases"/>
    <property type="match status" value="1"/>
</dbReference>
<dbReference type="GO" id="GO:0005737">
    <property type="term" value="C:cytoplasm"/>
    <property type="evidence" value="ECO:0007669"/>
    <property type="project" value="TreeGrafter"/>
</dbReference>
<protein>
    <recommendedName>
        <fullName evidence="3 10">Gluconokinase</fullName>
        <ecNumber evidence="3 10">2.7.1.12</ecNumber>
    </recommendedName>
</protein>